<protein>
    <recommendedName>
        <fullName evidence="1">Right handed beta helix domain-containing protein</fullName>
    </recommendedName>
</protein>
<comment type="caution">
    <text evidence="2">The sequence shown here is derived from an EMBL/GenBank/DDBJ whole genome shotgun (WGS) entry which is preliminary data.</text>
</comment>
<dbReference type="SUPFAM" id="SSF51126">
    <property type="entry name" value="Pectin lyase-like"/>
    <property type="match status" value="1"/>
</dbReference>
<dbReference type="InterPro" id="IPR011050">
    <property type="entry name" value="Pectin_lyase_fold/virulence"/>
</dbReference>
<dbReference type="InterPro" id="IPR039448">
    <property type="entry name" value="Beta_helix"/>
</dbReference>
<evidence type="ECO:0000259" key="1">
    <source>
        <dbReference type="Pfam" id="PF13229"/>
    </source>
</evidence>
<feature type="domain" description="Right handed beta helix" evidence="1">
    <location>
        <begin position="106"/>
        <end position="273"/>
    </location>
</feature>
<dbReference type="InterPro" id="IPR012334">
    <property type="entry name" value="Pectin_lyas_fold"/>
</dbReference>
<dbReference type="SMART" id="SM00710">
    <property type="entry name" value="PbH1"/>
    <property type="match status" value="5"/>
</dbReference>
<organism evidence="2 3">
    <name type="scientific">Methylobacterium trifolii</name>
    <dbReference type="NCBI Taxonomy" id="1003092"/>
    <lineage>
        <taxon>Bacteria</taxon>
        <taxon>Pseudomonadati</taxon>
        <taxon>Pseudomonadota</taxon>
        <taxon>Alphaproteobacteria</taxon>
        <taxon>Hyphomicrobiales</taxon>
        <taxon>Methylobacteriaceae</taxon>
        <taxon>Methylobacterium</taxon>
    </lineage>
</organism>
<accession>A0ABQ4TYL5</accession>
<dbReference type="EMBL" id="BPRB01000087">
    <property type="protein sequence ID" value="GJE59631.1"/>
    <property type="molecule type" value="Genomic_DNA"/>
</dbReference>
<name>A0ABQ4TYL5_9HYPH</name>
<keyword evidence="3" id="KW-1185">Reference proteome</keyword>
<gene>
    <name evidence="2" type="ORF">MPOCJGCO_1728</name>
</gene>
<reference evidence="2" key="1">
    <citation type="journal article" date="2021" name="Front. Microbiol.">
        <title>Comprehensive Comparative Genomics and Phenotyping of Methylobacterium Species.</title>
        <authorList>
            <person name="Alessa O."/>
            <person name="Ogura Y."/>
            <person name="Fujitani Y."/>
            <person name="Takami H."/>
            <person name="Hayashi T."/>
            <person name="Sahin N."/>
            <person name="Tani A."/>
        </authorList>
    </citation>
    <scope>NUCLEOTIDE SEQUENCE</scope>
    <source>
        <strain evidence="2">DSM 23632</strain>
    </source>
</reference>
<evidence type="ECO:0000313" key="2">
    <source>
        <dbReference type="EMBL" id="GJE59631.1"/>
    </source>
</evidence>
<sequence>MFLPAALDPPAIVVPAAARACDPAIRALLLAPPGPGVDSVSLACSLRLEPGDRVLRRIVLEGSQASGVEIDCRGATIGQVEAAPRLDAFTVEIRSLARPSGWDRPSGITIRNCAIFGHVRVWGMGVNGQGVAVKASSHSLGHTERAQAAAPTGVSILDSTITASGHIPLYLAPGVTRFTLRDSKLSGRSTSTALYLDAESAENLIEGNEFAVATGREAIAVDGSARNRIVGNRFELGGQGGVWLYRNCGEGGTVRHQTPSDNVITGNVFHGGGFFQAEAITVNSRGGWRLYCGEDAGYPFGSSLDNGDGGTGNVVAPNRAQ</sequence>
<dbReference type="Proteomes" id="UP001055057">
    <property type="component" value="Unassembled WGS sequence"/>
</dbReference>
<evidence type="ECO:0000313" key="3">
    <source>
        <dbReference type="Proteomes" id="UP001055057"/>
    </source>
</evidence>
<dbReference type="Pfam" id="PF13229">
    <property type="entry name" value="Beta_helix"/>
    <property type="match status" value="1"/>
</dbReference>
<reference evidence="2" key="2">
    <citation type="submission" date="2021-08" db="EMBL/GenBank/DDBJ databases">
        <authorList>
            <person name="Tani A."/>
            <person name="Ola A."/>
            <person name="Ogura Y."/>
            <person name="Katsura K."/>
            <person name="Hayashi T."/>
        </authorList>
    </citation>
    <scope>NUCLEOTIDE SEQUENCE</scope>
    <source>
        <strain evidence="2">DSM 23632</strain>
    </source>
</reference>
<dbReference type="RefSeq" id="WP_238182201.1">
    <property type="nucleotide sequence ID" value="NZ_BPRB01000087.1"/>
</dbReference>
<proteinExistence type="predicted"/>
<dbReference type="InterPro" id="IPR006626">
    <property type="entry name" value="PbH1"/>
</dbReference>
<dbReference type="Gene3D" id="2.160.20.10">
    <property type="entry name" value="Single-stranded right-handed beta-helix, Pectin lyase-like"/>
    <property type="match status" value="1"/>
</dbReference>